<evidence type="ECO:0000313" key="2">
    <source>
        <dbReference type="EMBL" id="CAJ1954581.1"/>
    </source>
</evidence>
<sequence>MINGNPIDWALRVCESIAFSLHCCIGLSEPWTGVMKGVTEGSLVYNNFFFPLAGIFLGTIAYLNFSSSNAVVIGVQCYIAAFHTGAVFTHLRVGHHPAAAAAPGIFIVLAFAVLAIRESFLFAVMATLASVAVGVALGFVLVKPKEEHSAPLLSVLEEQESE</sequence>
<dbReference type="EMBL" id="CAKOGP040001869">
    <property type="protein sequence ID" value="CAJ1954581.1"/>
    <property type="molecule type" value="Genomic_DNA"/>
</dbReference>
<feature type="transmembrane region" description="Helical" evidence="1">
    <location>
        <begin position="43"/>
        <end position="65"/>
    </location>
</feature>
<comment type="caution">
    <text evidence="2">The sequence shown here is derived from an EMBL/GenBank/DDBJ whole genome shotgun (WGS) entry which is preliminary data.</text>
</comment>
<protein>
    <submittedName>
        <fullName evidence="2">Uncharacterized protein</fullName>
    </submittedName>
</protein>
<proteinExistence type="predicted"/>
<gene>
    <name evidence="2" type="ORF">CYCCA115_LOCUS15174</name>
</gene>
<evidence type="ECO:0000256" key="1">
    <source>
        <dbReference type="SAM" id="Phobius"/>
    </source>
</evidence>
<keyword evidence="1" id="KW-0472">Membrane</keyword>
<name>A0AAD2FW60_9STRA</name>
<keyword evidence="3" id="KW-1185">Reference proteome</keyword>
<feature type="transmembrane region" description="Helical" evidence="1">
    <location>
        <begin position="98"/>
        <end position="116"/>
    </location>
</feature>
<organism evidence="2 3">
    <name type="scientific">Cylindrotheca closterium</name>
    <dbReference type="NCBI Taxonomy" id="2856"/>
    <lineage>
        <taxon>Eukaryota</taxon>
        <taxon>Sar</taxon>
        <taxon>Stramenopiles</taxon>
        <taxon>Ochrophyta</taxon>
        <taxon>Bacillariophyta</taxon>
        <taxon>Bacillariophyceae</taxon>
        <taxon>Bacillariophycidae</taxon>
        <taxon>Bacillariales</taxon>
        <taxon>Bacillariaceae</taxon>
        <taxon>Cylindrotheca</taxon>
    </lineage>
</organism>
<evidence type="ECO:0000313" key="3">
    <source>
        <dbReference type="Proteomes" id="UP001295423"/>
    </source>
</evidence>
<keyword evidence="1" id="KW-0812">Transmembrane</keyword>
<feature type="transmembrane region" description="Helical" evidence="1">
    <location>
        <begin position="122"/>
        <end position="142"/>
    </location>
</feature>
<dbReference type="Proteomes" id="UP001295423">
    <property type="component" value="Unassembled WGS sequence"/>
</dbReference>
<accession>A0AAD2FW60</accession>
<reference evidence="2" key="1">
    <citation type="submission" date="2023-08" db="EMBL/GenBank/DDBJ databases">
        <authorList>
            <person name="Audoor S."/>
            <person name="Bilcke G."/>
        </authorList>
    </citation>
    <scope>NUCLEOTIDE SEQUENCE</scope>
</reference>
<feature type="transmembrane region" description="Helical" evidence="1">
    <location>
        <begin position="71"/>
        <end position="91"/>
    </location>
</feature>
<dbReference type="AlphaFoldDB" id="A0AAD2FW60"/>
<keyword evidence="1" id="KW-1133">Transmembrane helix</keyword>